<protein>
    <submittedName>
        <fullName evidence="1">Uncharacterized protein</fullName>
    </submittedName>
</protein>
<evidence type="ECO:0000313" key="1">
    <source>
        <dbReference type="EMBL" id="KAI8530451.1"/>
    </source>
</evidence>
<dbReference type="Proteomes" id="UP001062846">
    <property type="component" value="Chromosome 11"/>
</dbReference>
<accession>A0ACC0LQB0</accession>
<name>A0ACC0LQB0_RHOML</name>
<reference evidence="1" key="1">
    <citation type="submission" date="2022-02" db="EMBL/GenBank/DDBJ databases">
        <title>Plant Genome Project.</title>
        <authorList>
            <person name="Zhang R.-G."/>
        </authorList>
    </citation>
    <scope>NUCLEOTIDE SEQUENCE</scope>
    <source>
        <strain evidence="1">AT1</strain>
    </source>
</reference>
<gene>
    <name evidence="1" type="ORF">RHMOL_Rhmol11G0059300</name>
</gene>
<comment type="caution">
    <text evidence="1">The sequence shown here is derived from an EMBL/GenBank/DDBJ whole genome shotgun (WGS) entry which is preliminary data.</text>
</comment>
<sequence length="294" mass="34797">MSQEVRWGVEGDSDTMWNTIADGIRRRSKEVFGESKRKGPTSEETWWWNDEVQIMVKTKKECFKKWQKDQNAKKFQSYKHASKEAKKAVRDAKLKGYESFYARLDGKDGEKIIYKLAKSREKRARDVSQVKCIKSIDSVVLVKDESIRDRWKSYFEKLLNEKHERGFGGEEVYVLGENIEYEFYRRIQKFEVVKALKMMKPSKALGPDGIPIEVWKSLSDLGATWLTKLFNKIIMTRKMPDEWRRSTLVPIYKNKGDIQSYNNYRGIKLMSNTMKLWERVIEDRLRMVTTVSEK</sequence>
<organism evidence="1 2">
    <name type="scientific">Rhododendron molle</name>
    <name type="common">Chinese azalea</name>
    <name type="synonym">Azalea mollis</name>
    <dbReference type="NCBI Taxonomy" id="49168"/>
    <lineage>
        <taxon>Eukaryota</taxon>
        <taxon>Viridiplantae</taxon>
        <taxon>Streptophyta</taxon>
        <taxon>Embryophyta</taxon>
        <taxon>Tracheophyta</taxon>
        <taxon>Spermatophyta</taxon>
        <taxon>Magnoliopsida</taxon>
        <taxon>eudicotyledons</taxon>
        <taxon>Gunneridae</taxon>
        <taxon>Pentapetalae</taxon>
        <taxon>asterids</taxon>
        <taxon>Ericales</taxon>
        <taxon>Ericaceae</taxon>
        <taxon>Ericoideae</taxon>
        <taxon>Rhodoreae</taxon>
        <taxon>Rhododendron</taxon>
    </lineage>
</organism>
<keyword evidence="2" id="KW-1185">Reference proteome</keyword>
<proteinExistence type="predicted"/>
<evidence type="ECO:0000313" key="2">
    <source>
        <dbReference type="Proteomes" id="UP001062846"/>
    </source>
</evidence>
<dbReference type="EMBL" id="CM046398">
    <property type="protein sequence ID" value="KAI8530451.1"/>
    <property type="molecule type" value="Genomic_DNA"/>
</dbReference>